<sequence length="77" mass="9243">MDQDKKQNEPSDNQKEKQQQNKDKQEKRQKQFEQPPKPQMILRMQTGRDGMNFEGMARDEEVNSNYSKVFQNILIKN</sequence>
<evidence type="ECO:0000256" key="1">
    <source>
        <dbReference type="SAM" id="MobiDB-lite"/>
    </source>
</evidence>
<organism evidence="2 3">
    <name type="scientific">Paramecium sonneborni</name>
    <dbReference type="NCBI Taxonomy" id="65129"/>
    <lineage>
        <taxon>Eukaryota</taxon>
        <taxon>Sar</taxon>
        <taxon>Alveolata</taxon>
        <taxon>Ciliophora</taxon>
        <taxon>Intramacronucleata</taxon>
        <taxon>Oligohymenophorea</taxon>
        <taxon>Peniculida</taxon>
        <taxon>Parameciidae</taxon>
        <taxon>Paramecium</taxon>
    </lineage>
</organism>
<comment type="caution">
    <text evidence="2">The sequence shown here is derived from an EMBL/GenBank/DDBJ whole genome shotgun (WGS) entry which is preliminary data.</text>
</comment>
<evidence type="ECO:0000313" key="3">
    <source>
        <dbReference type="Proteomes" id="UP000692954"/>
    </source>
</evidence>
<dbReference type="AlphaFoldDB" id="A0A8S1R2V9"/>
<dbReference type="OrthoDB" id="312381at2759"/>
<reference evidence="2" key="1">
    <citation type="submission" date="2021-01" db="EMBL/GenBank/DDBJ databases">
        <authorList>
            <consortium name="Genoscope - CEA"/>
            <person name="William W."/>
        </authorList>
    </citation>
    <scope>NUCLEOTIDE SEQUENCE</scope>
</reference>
<keyword evidence="3" id="KW-1185">Reference proteome</keyword>
<feature type="region of interest" description="Disordered" evidence="1">
    <location>
        <begin position="1"/>
        <end position="41"/>
    </location>
</feature>
<dbReference type="Proteomes" id="UP000692954">
    <property type="component" value="Unassembled WGS sequence"/>
</dbReference>
<gene>
    <name evidence="2" type="ORF">PSON_ATCC_30995.1.T1380093</name>
</gene>
<name>A0A8S1R2V9_9CILI</name>
<evidence type="ECO:0000313" key="2">
    <source>
        <dbReference type="EMBL" id="CAD8122421.1"/>
    </source>
</evidence>
<proteinExistence type="predicted"/>
<protein>
    <submittedName>
        <fullName evidence="2">Uncharacterized protein</fullName>
    </submittedName>
</protein>
<feature type="compositionally biased region" description="Basic and acidic residues" evidence="1">
    <location>
        <begin position="1"/>
        <end position="31"/>
    </location>
</feature>
<dbReference type="EMBL" id="CAJJDN010000138">
    <property type="protein sequence ID" value="CAD8122421.1"/>
    <property type="molecule type" value="Genomic_DNA"/>
</dbReference>
<accession>A0A8S1R2V9</accession>